<keyword evidence="2" id="KW-1185">Reference proteome</keyword>
<reference evidence="1" key="1">
    <citation type="submission" date="2020-11" db="EMBL/GenBank/DDBJ databases">
        <title>Halonatronomonas betainensis gen. nov., sp. nov. a novel haloalkaliphilic representative of the family Halanaerobiacae capable of betaine degradation.</title>
        <authorList>
            <person name="Boltyanskaya Y."/>
            <person name="Kevbrin V."/>
            <person name="Detkova E."/>
            <person name="Grouzdev D.S."/>
            <person name="Koziaeva V."/>
            <person name="Zhilina T."/>
        </authorList>
    </citation>
    <scope>NUCLEOTIDE SEQUENCE</scope>
    <source>
        <strain evidence="1">Z-7014</strain>
    </source>
</reference>
<gene>
    <name evidence="1" type="ORF">I0Q91_11685</name>
</gene>
<organism evidence="1 2">
    <name type="scientific">Halonatronomonas betaini</name>
    <dbReference type="NCBI Taxonomy" id="2778430"/>
    <lineage>
        <taxon>Bacteria</taxon>
        <taxon>Bacillati</taxon>
        <taxon>Bacillota</taxon>
        <taxon>Clostridia</taxon>
        <taxon>Halanaerobiales</taxon>
        <taxon>Halarsenatibacteraceae</taxon>
        <taxon>Halonatronomonas</taxon>
    </lineage>
</organism>
<comment type="caution">
    <text evidence="1">The sequence shown here is derived from an EMBL/GenBank/DDBJ whole genome shotgun (WGS) entry which is preliminary data.</text>
</comment>
<proteinExistence type="predicted"/>
<dbReference type="AlphaFoldDB" id="A0A931ASQ4"/>
<protein>
    <submittedName>
        <fullName evidence="1">Uncharacterized protein</fullName>
    </submittedName>
</protein>
<dbReference type="EMBL" id="JADPIE010000007">
    <property type="protein sequence ID" value="MBF8437747.1"/>
    <property type="molecule type" value="Genomic_DNA"/>
</dbReference>
<sequence length="238" mass="26944">MNKIIISALIILIIFSFSQSVISSSRVELETGVNLGEGAGEIADIIADKLNGQAFLILYEAMEVSEFENEVVSTIMFLYEEDDQIYLYNLPLRTFLDTEDAQKIAREVNGHLDTDYLRMNLGYFIDVIDLYGGIEVETAEGIRSMDSEAADSYLKSGLYDEYPLDHRVRQENLINGVIQRMSNYDGNPDFLESLSILYSGAQRIDSNLGFLGKSLLGIRFINYGFENIEFYQPAPENY</sequence>
<name>A0A931ASQ4_9FIRM</name>
<accession>A0A931ASQ4</accession>
<dbReference type="RefSeq" id="WP_270454755.1">
    <property type="nucleotide sequence ID" value="NZ_JADPIE010000007.1"/>
</dbReference>
<evidence type="ECO:0000313" key="2">
    <source>
        <dbReference type="Proteomes" id="UP000621436"/>
    </source>
</evidence>
<evidence type="ECO:0000313" key="1">
    <source>
        <dbReference type="EMBL" id="MBF8437747.1"/>
    </source>
</evidence>
<dbReference type="Proteomes" id="UP000621436">
    <property type="component" value="Unassembled WGS sequence"/>
</dbReference>